<dbReference type="PANTHER" id="PTHR30105:SF2">
    <property type="entry name" value="DIVERGENT POLYSACCHARIDE DEACETYLASE SUPERFAMILY"/>
    <property type="match status" value="1"/>
</dbReference>
<dbReference type="AlphaFoldDB" id="A0A1M4WBA0"/>
<name>A0A1M4WBA0_9BACT</name>
<dbReference type="SUPFAM" id="SSF88713">
    <property type="entry name" value="Glycoside hydrolase/deacetylase"/>
    <property type="match status" value="1"/>
</dbReference>
<dbReference type="Gene3D" id="3.20.20.370">
    <property type="entry name" value="Glycoside hydrolase/deacetylase"/>
    <property type="match status" value="1"/>
</dbReference>
<accession>A0A1M4WBA0</accession>
<dbReference type="Pfam" id="PF04748">
    <property type="entry name" value="Polysacc_deac_2"/>
    <property type="match status" value="1"/>
</dbReference>
<dbReference type="InterPro" id="IPR006837">
    <property type="entry name" value="Divergent_DAC"/>
</dbReference>
<organism evidence="1 2">
    <name type="scientific">Desulfacinum infernum DSM 9756</name>
    <dbReference type="NCBI Taxonomy" id="1121391"/>
    <lineage>
        <taxon>Bacteria</taxon>
        <taxon>Pseudomonadati</taxon>
        <taxon>Thermodesulfobacteriota</taxon>
        <taxon>Syntrophobacteria</taxon>
        <taxon>Syntrophobacterales</taxon>
        <taxon>Syntrophobacteraceae</taxon>
        <taxon>Desulfacinum</taxon>
    </lineage>
</organism>
<dbReference type="Proteomes" id="UP000184076">
    <property type="component" value="Unassembled WGS sequence"/>
</dbReference>
<dbReference type="STRING" id="1121391.SAMN02745206_00828"/>
<evidence type="ECO:0000313" key="1">
    <source>
        <dbReference type="EMBL" id="SHE78538.1"/>
    </source>
</evidence>
<dbReference type="CDD" id="cd10936">
    <property type="entry name" value="CE4_DAC2"/>
    <property type="match status" value="1"/>
</dbReference>
<dbReference type="GO" id="GO:0005975">
    <property type="term" value="P:carbohydrate metabolic process"/>
    <property type="evidence" value="ECO:0007669"/>
    <property type="project" value="InterPro"/>
</dbReference>
<evidence type="ECO:0000313" key="2">
    <source>
        <dbReference type="Proteomes" id="UP000184076"/>
    </source>
</evidence>
<dbReference type="EMBL" id="FQVB01000007">
    <property type="protein sequence ID" value="SHE78538.1"/>
    <property type="molecule type" value="Genomic_DNA"/>
</dbReference>
<dbReference type="InterPro" id="IPR011330">
    <property type="entry name" value="Glyco_hydro/deAcase_b/a-brl"/>
</dbReference>
<reference evidence="2" key="1">
    <citation type="submission" date="2016-11" db="EMBL/GenBank/DDBJ databases">
        <authorList>
            <person name="Varghese N."/>
            <person name="Submissions S."/>
        </authorList>
    </citation>
    <scope>NUCLEOTIDE SEQUENCE [LARGE SCALE GENOMIC DNA]</scope>
    <source>
        <strain evidence="2">DSM 9756</strain>
    </source>
</reference>
<proteinExistence type="predicted"/>
<protein>
    <submittedName>
        <fullName evidence="1">Uncharacterized conserved protein YibQ, putative polysaccharide deacetylase 2 family</fullName>
    </submittedName>
</protein>
<sequence length="206" mass="23192">MAKRFLNIPISITFSILPGLKHSREIAELATVHGHEVMIHMPMEPEGYPEKNPGPGALLVSMSRRQIEKSLDDAFRENPYARGINNHMGSRFTASKEQMERVLSRLKKQGLYFLDSYTSPNSVGVHLAKQMGVATIKRDIFLDHVPTETFVRKQIRELIRRARIQGRAVAIGHPYPVTLKVLQEEALSFEKEGIEVVPLGRLVNGG</sequence>
<gene>
    <name evidence="1" type="ORF">SAMN02745206_00828</name>
</gene>
<dbReference type="PANTHER" id="PTHR30105">
    <property type="entry name" value="UNCHARACTERIZED YIBQ-RELATED"/>
    <property type="match status" value="1"/>
</dbReference>
<keyword evidence="2" id="KW-1185">Reference proteome</keyword>